<protein>
    <recommendedName>
        <fullName evidence="2">Phage protein</fullName>
    </recommendedName>
</protein>
<dbReference type="AlphaFoldDB" id="W0FHA8"/>
<name>W0FHA8_9BACT</name>
<sequence>MSNSVLDRIKKTLTTLSDGEVKMEGVWYGACRVDKLDHWNYFVFNRKKTTKDNKSHVDMQTFYEVHVIHEDYIPEGYIGKVIEALQQKDESGTKLRMTDDDIAYDYTFKGNTDMVVEIATITIYHPQKRC</sequence>
<evidence type="ECO:0008006" key="2">
    <source>
        <dbReference type="Google" id="ProtNLM"/>
    </source>
</evidence>
<proteinExistence type="predicted"/>
<accession>W0FHA8</accession>
<evidence type="ECO:0000313" key="1">
    <source>
        <dbReference type="EMBL" id="AHF24083.1"/>
    </source>
</evidence>
<dbReference type="EMBL" id="KC246783">
    <property type="protein sequence ID" value="AHF24083.1"/>
    <property type="molecule type" value="Genomic_DNA"/>
</dbReference>
<reference evidence="1" key="1">
    <citation type="journal article" date="2013" name="PLoS ONE">
        <title>Metagenomic insights into the carbohydrate-active enzymes carried by the microorganisms adhering to solid digesta in the rumen of cows.</title>
        <authorList>
            <person name="Wang L."/>
            <person name="Hatem A."/>
            <person name="Catalyurek U.V."/>
            <person name="Morrison M."/>
            <person name="Yu Z."/>
        </authorList>
    </citation>
    <scope>NUCLEOTIDE SEQUENCE</scope>
</reference>
<organism evidence="1">
    <name type="scientific">uncultured bacterium Contig643</name>
    <dbReference type="NCBI Taxonomy" id="1393602"/>
    <lineage>
        <taxon>Bacteria</taxon>
        <taxon>environmental samples</taxon>
    </lineage>
</organism>